<evidence type="ECO:0000256" key="1">
    <source>
        <dbReference type="ARBA" id="ARBA00023015"/>
    </source>
</evidence>
<dbReference type="Pfam" id="PF05043">
    <property type="entry name" value="Mga"/>
    <property type="match status" value="1"/>
</dbReference>
<dbReference type="Proteomes" id="UP000664256">
    <property type="component" value="Unassembled WGS sequence"/>
</dbReference>
<dbReference type="InterPro" id="IPR050661">
    <property type="entry name" value="BglG_antiterminators"/>
</dbReference>
<organism evidence="4 5">
    <name type="scientific">Candidatus Enterococcus myersii</name>
    <dbReference type="NCBI Taxonomy" id="2815322"/>
    <lineage>
        <taxon>Bacteria</taxon>
        <taxon>Bacillati</taxon>
        <taxon>Bacillota</taxon>
        <taxon>Bacilli</taxon>
        <taxon>Lactobacillales</taxon>
        <taxon>Enterococcaceae</taxon>
        <taxon>Enterococcus</taxon>
    </lineage>
</organism>
<evidence type="ECO:0000256" key="2">
    <source>
        <dbReference type="ARBA" id="ARBA00023163"/>
    </source>
</evidence>
<evidence type="ECO:0000313" key="5">
    <source>
        <dbReference type="Proteomes" id="UP000664256"/>
    </source>
</evidence>
<dbReference type="PANTHER" id="PTHR30185:SF18">
    <property type="entry name" value="TRANSCRIPTIONAL REGULATOR MTLR"/>
    <property type="match status" value="1"/>
</dbReference>
<gene>
    <name evidence="4" type="ORF">JZO76_08560</name>
</gene>
<keyword evidence="5" id="KW-1185">Reference proteome</keyword>
<dbReference type="RefSeq" id="WP_206903706.1">
    <property type="nucleotide sequence ID" value="NZ_JAFLVT010000009.1"/>
</dbReference>
<dbReference type="PANTHER" id="PTHR30185">
    <property type="entry name" value="CRYPTIC BETA-GLUCOSIDE BGL OPERON ANTITERMINATOR"/>
    <property type="match status" value="1"/>
</dbReference>
<accession>A0ABS3H817</accession>
<name>A0ABS3H817_9ENTE</name>
<evidence type="ECO:0000259" key="3">
    <source>
        <dbReference type="Pfam" id="PF05043"/>
    </source>
</evidence>
<dbReference type="InterPro" id="IPR007737">
    <property type="entry name" value="Mga_HTH"/>
</dbReference>
<comment type="caution">
    <text evidence="4">The sequence shown here is derived from an EMBL/GenBank/DDBJ whole genome shotgun (WGS) entry which is preliminary data.</text>
</comment>
<keyword evidence="2" id="KW-0804">Transcription</keyword>
<protein>
    <submittedName>
        <fullName evidence="4">Helix-turn-helix domain-containing protein</fullName>
    </submittedName>
</protein>
<proteinExistence type="predicted"/>
<reference evidence="4 5" key="1">
    <citation type="submission" date="2021-03" db="EMBL/GenBank/DDBJ databases">
        <title>Enterococcal diversity collection.</title>
        <authorList>
            <person name="Gilmore M.S."/>
            <person name="Schwartzman J."/>
            <person name="Van Tyne D."/>
            <person name="Martin M."/>
            <person name="Earl A.M."/>
            <person name="Manson A.L."/>
            <person name="Straub T."/>
            <person name="Salamzade R."/>
            <person name="Saavedra J."/>
            <person name="Lebreton F."/>
            <person name="Prichula J."/>
            <person name="Schaufler K."/>
            <person name="Gaca A."/>
            <person name="Sgardioli B."/>
            <person name="Wagenaar J."/>
            <person name="Strong T."/>
        </authorList>
    </citation>
    <scope>NUCLEOTIDE SEQUENCE [LARGE SCALE GENOMIC DNA]</scope>
    <source>
        <strain evidence="4 5">MJM12</strain>
    </source>
</reference>
<evidence type="ECO:0000313" key="4">
    <source>
        <dbReference type="EMBL" id="MBO0449591.1"/>
    </source>
</evidence>
<feature type="domain" description="Mga helix-turn-helix" evidence="3">
    <location>
        <begin position="77"/>
        <end position="159"/>
    </location>
</feature>
<dbReference type="EMBL" id="JAFLVT010000009">
    <property type="protein sequence ID" value="MBO0449591.1"/>
    <property type="molecule type" value="Genomic_DNA"/>
</dbReference>
<sequence>MNLRSFLARQEQRQLIVIETLYQHPNGITLEKLLKICPFSLKTIRNTIAEITSYFPGFEIDFHQNRYYWQAPFDFGLDRFYDYLMQETSEMRFLEHLLFEDCFTFSDCANTLYLSNASFHRLHHNFSQLLAPFNVKIANRPVRIEGNEVFIRALYTLYFCEKRYAAAYLLPDSKSDHALSDLVRTILKENQLPQNYRLHEQLYFAGAVSLWRQNNNHPLQEKFKSNFIKTATKKTETALFQLKDSLLTMNWHYDFEETLWPLCYDYLLLSFEHFTLAKKKNARIQELNELTRRFLEDLLALTSTTISFLQLEELVWHFCNENYIYLKNSDFIAILSNSRRGFVLNYEKKFPHIIAGLKQFIGDYGIKNNIQITIDHMYHQLFLIITLLPQVLEYWQFKTRTLILSDVSLAHPHYLQKKLQQHFINQTDFELIDCVNTQHQKMHEQFEAYDLIISTFSPQEMFGHLPIVTIKPIPDFHDFLKIESALQQVTAHKHSA</sequence>
<keyword evidence="1" id="KW-0805">Transcription regulation</keyword>